<protein>
    <submittedName>
        <fullName evidence="2">Uncharacterized protein</fullName>
    </submittedName>
</protein>
<comment type="caution">
    <text evidence="2">The sequence shown here is derived from an EMBL/GenBank/DDBJ whole genome shotgun (WGS) entry which is preliminary data.</text>
</comment>
<gene>
    <name evidence="2" type="ORF">FEM03_21550</name>
</gene>
<evidence type="ECO:0000313" key="3">
    <source>
        <dbReference type="Proteomes" id="UP000306196"/>
    </source>
</evidence>
<accession>A0A5R8K8L2</accession>
<dbReference type="EMBL" id="VAUV01000021">
    <property type="protein sequence ID" value="TLD68630.1"/>
    <property type="molecule type" value="Genomic_DNA"/>
</dbReference>
<feature type="region of interest" description="Disordered" evidence="1">
    <location>
        <begin position="92"/>
        <end position="131"/>
    </location>
</feature>
<sequence>MPCRVGFLPSDQVFLRPALQRAGQTELGLWSVVCGLWSVVCGLWSVVCGLWSVVCGLWSVVCGLWSATGHTNGQKGTVTPVGDGAYKLAKAKSGKAADGSGGSNADGVTGDTAMETTSSDGSPFSLYPFTA</sequence>
<dbReference type="Gene3D" id="2.80.10.50">
    <property type="match status" value="1"/>
</dbReference>
<evidence type="ECO:0000256" key="1">
    <source>
        <dbReference type="SAM" id="MobiDB-lite"/>
    </source>
</evidence>
<dbReference type="Proteomes" id="UP000306196">
    <property type="component" value="Unassembled WGS sequence"/>
</dbReference>
<dbReference type="AlphaFoldDB" id="A0A5R8K8L2"/>
<keyword evidence="3" id="KW-1185">Reference proteome</keyword>
<organism evidence="2 3">
    <name type="scientific">Phragmitibacter flavus</name>
    <dbReference type="NCBI Taxonomy" id="2576071"/>
    <lineage>
        <taxon>Bacteria</taxon>
        <taxon>Pseudomonadati</taxon>
        <taxon>Verrucomicrobiota</taxon>
        <taxon>Verrucomicrobiia</taxon>
        <taxon>Verrucomicrobiales</taxon>
        <taxon>Verrucomicrobiaceae</taxon>
        <taxon>Phragmitibacter</taxon>
    </lineage>
</organism>
<reference evidence="2 3" key="1">
    <citation type="submission" date="2019-05" db="EMBL/GenBank/DDBJ databases">
        <title>Verrucobacter flavum gen. nov., sp. nov. a new member of the family Verrucomicrobiaceae.</title>
        <authorList>
            <person name="Szuroczki S."/>
            <person name="Abbaszade G."/>
            <person name="Szabo A."/>
            <person name="Felfoldi T."/>
            <person name="Schumann P."/>
            <person name="Boka K."/>
            <person name="Keki Z."/>
            <person name="Toumi M."/>
            <person name="Toth E."/>
        </authorList>
    </citation>
    <scope>NUCLEOTIDE SEQUENCE [LARGE SCALE GENOMIC DNA]</scope>
    <source>
        <strain evidence="2 3">MG-N-17</strain>
    </source>
</reference>
<evidence type="ECO:0000313" key="2">
    <source>
        <dbReference type="EMBL" id="TLD68630.1"/>
    </source>
</evidence>
<proteinExistence type="predicted"/>
<name>A0A5R8K8L2_9BACT</name>